<dbReference type="SUPFAM" id="SSF55729">
    <property type="entry name" value="Acyl-CoA N-acyltransferases (Nat)"/>
    <property type="match status" value="1"/>
</dbReference>
<gene>
    <name evidence="2" type="ORF">EFY79_13175</name>
</gene>
<comment type="caution">
    <text evidence="2">The sequence shown here is derived from an EMBL/GenBank/DDBJ whole genome shotgun (WGS) entry which is preliminary data.</text>
</comment>
<dbReference type="Proteomes" id="UP000267223">
    <property type="component" value="Unassembled WGS sequence"/>
</dbReference>
<dbReference type="Pfam" id="PF00583">
    <property type="entry name" value="Acetyltransf_1"/>
    <property type="match status" value="1"/>
</dbReference>
<sequence length="199" mass="23057">MNIKTVPEKDINELVKVHKASFRDFFLTELGDHFLKVYYDCVRRDKRGLLIGFYEDEELYGFAAATTLSKSFNRNLILENFFKFSFIGIELLFTKTSALIRLFKNFSKTNASANDKGEYAELLSIGVSDKRQGKGIGKKLLLELEETLKAKGCAQLSLTTDFYDNEKAIGFYKSLAYEVFYDFIAYPNRKMYRMIKKLN</sequence>
<keyword evidence="2" id="KW-0808">Transferase</keyword>
<dbReference type="AlphaFoldDB" id="A0A3M9NCR7"/>
<keyword evidence="3" id="KW-1185">Reference proteome</keyword>
<evidence type="ECO:0000313" key="3">
    <source>
        <dbReference type="Proteomes" id="UP000267223"/>
    </source>
</evidence>
<evidence type="ECO:0000313" key="2">
    <source>
        <dbReference type="EMBL" id="RNI35205.1"/>
    </source>
</evidence>
<dbReference type="InterPro" id="IPR016181">
    <property type="entry name" value="Acyl_CoA_acyltransferase"/>
</dbReference>
<dbReference type="PROSITE" id="PS51186">
    <property type="entry name" value="GNAT"/>
    <property type="match status" value="1"/>
</dbReference>
<dbReference type="Gene3D" id="3.40.630.30">
    <property type="match status" value="1"/>
</dbReference>
<accession>A0A3M9NCR7</accession>
<feature type="domain" description="N-acetyltransferase" evidence="1">
    <location>
        <begin position="1"/>
        <end position="199"/>
    </location>
</feature>
<dbReference type="GO" id="GO:0016747">
    <property type="term" value="F:acyltransferase activity, transferring groups other than amino-acyl groups"/>
    <property type="evidence" value="ECO:0007669"/>
    <property type="project" value="InterPro"/>
</dbReference>
<dbReference type="InterPro" id="IPR000182">
    <property type="entry name" value="GNAT_dom"/>
</dbReference>
<protein>
    <submittedName>
        <fullName evidence="2">GNAT family N-acetyltransferase</fullName>
    </submittedName>
</protein>
<evidence type="ECO:0000259" key="1">
    <source>
        <dbReference type="PROSITE" id="PS51186"/>
    </source>
</evidence>
<dbReference type="OrthoDB" id="1819306at2"/>
<name>A0A3M9NCR7_9BACT</name>
<organism evidence="2 3">
    <name type="scientific">Hanamia caeni</name>
    <dbReference type="NCBI Taxonomy" id="2294116"/>
    <lineage>
        <taxon>Bacteria</taxon>
        <taxon>Pseudomonadati</taxon>
        <taxon>Bacteroidota</taxon>
        <taxon>Chitinophagia</taxon>
        <taxon>Chitinophagales</taxon>
        <taxon>Chitinophagaceae</taxon>
        <taxon>Hanamia</taxon>
    </lineage>
</organism>
<dbReference type="RefSeq" id="WP_123121192.1">
    <property type="nucleotide sequence ID" value="NZ_RJJR01000011.1"/>
</dbReference>
<dbReference type="EMBL" id="RJJR01000011">
    <property type="protein sequence ID" value="RNI35205.1"/>
    <property type="molecule type" value="Genomic_DNA"/>
</dbReference>
<reference evidence="2 3" key="1">
    <citation type="submission" date="2018-11" db="EMBL/GenBank/DDBJ databases">
        <title>Draft genome sequence of Ferruginibacter sp. BO-59.</title>
        <authorList>
            <person name="Im W.T."/>
        </authorList>
    </citation>
    <scope>NUCLEOTIDE SEQUENCE [LARGE SCALE GENOMIC DNA]</scope>
    <source>
        <strain evidence="2 3">BO-59</strain>
    </source>
</reference>
<proteinExistence type="predicted"/>